<dbReference type="EMBL" id="MU157848">
    <property type="protein sequence ID" value="KAF9529162.1"/>
    <property type="molecule type" value="Genomic_DNA"/>
</dbReference>
<dbReference type="Proteomes" id="UP000807306">
    <property type="component" value="Unassembled WGS sequence"/>
</dbReference>
<dbReference type="GO" id="GO:0005743">
    <property type="term" value="C:mitochondrial inner membrane"/>
    <property type="evidence" value="ECO:0007669"/>
    <property type="project" value="TreeGrafter"/>
</dbReference>
<evidence type="ECO:0000256" key="8">
    <source>
        <dbReference type="SAM" id="Phobius"/>
    </source>
</evidence>
<dbReference type="PANTHER" id="PTHR12428:SF65">
    <property type="entry name" value="CYTOCHROME C OXIDASE ASSEMBLY PROTEIN COX18, MITOCHONDRIAL"/>
    <property type="match status" value="1"/>
</dbReference>
<keyword evidence="4 8" id="KW-1133">Transmembrane helix</keyword>
<feature type="compositionally biased region" description="Low complexity" evidence="7">
    <location>
        <begin position="96"/>
        <end position="105"/>
    </location>
</feature>
<evidence type="ECO:0000256" key="6">
    <source>
        <dbReference type="RuleBase" id="RU003945"/>
    </source>
</evidence>
<reference evidence="10" key="1">
    <citation type="submission" date="2020-11" db="EMBL/GenBank/DDBJ databases">
        <authorList>
            <consortium name="DOE Joint Genome Institute"/>
            <person name="Ahrendt S."/>
            <person name="Riley R."/>
            <person name="Andreopoulos W."/>
            <person name="Labutti K."/>
            <person name="Pangilinan J."/>
            <person name="Ruiz-Duenas F.J."/>
            <person name="Barrasa J.M."/>
            <person name="Sanchez-Garcia M."/>
            <person name="Camarero S."/>
            <person name="Miyauchi S."/>
            <person name="Serrano A."/>
            <person name="Linde D."/>
            <person name="Babiker R."/>
            <person name="Drula E."/>
            <person name="Ayuso-Fernandez I."/>
            <person name="Pacheco R."/>
            <person name="Padilla G."/>
            <person name="Ferreira P."/>
            <person name="Barriuso J."/>
            <person name="Kellner H."/>
            <person name="Castanera R."/>
            <person name="Alfaro M."/>
            <person name="Ramirez L."/>
            <person name="Pisabarro A.G."/>
            <person name="Kuo A."/>
            <person name="Tritt A."/>
            <person name="Lipzen A."/>
            <person name="He G."/>
            <person name="Yan M."/>
            <person name="Ng V."/>
            <person name="Cullen D."/>
            <person name="Martin F."/>
            <person name="Rosso M.-N."/>
            <person name="Henrissat B."/>
            <person name="Hibbett D."/>
            <person name="Martinez A.T."/>
            <person name="Grigoriev I.V."/>
        </authorList>
    </citation>
    <scope>NUCLEOTIDE SEQUENCE</scope>
    <source>
        <strain evidence="10">CBS 506.95</strain>
    </source>
</reference>
<feature type="compositionally biased region" description="Basic and acidic residues" evidence="7">
    <location>
        <begin position="409"/>
        <end position="426"/>
    </location>
</feature>
<evidence type="ECO:0000259" key="9">
    <source>
        <dbReference type="Pfam" id="PF02096"/>
    </source>
</evidence>
<feature type="transmembrane region" description="Helical" evidence="8">
    <location>
        <begin position="256"/>
        <end position="275"/>
    </location>
</feature>
<comment type="subcellular location">
    <subcellularLocation>
        <location evidence="1 6">Membrane</location>
        <topology evidence="1 6">Multi-pass membrane protein</topology>
    </subcellularLocation>
</comment>
<feature type="region of interest" description="Disordered" evidence="7">
    <location>
        <begin position="96"/>
        <end position="116"/>
    </location>
</feature>
<evidence type="ECO:0000256" key="1">
    <source>
        <dbReference type="ARBA" id="ARBA00004141"/>
    </source>
</evidence>
<organism evidence="10 11">
    <name type="scientific">Crepidotus variabilis</name>
    <dbReference type="NCBI Taxonomy" id="179855"/>
    <lineage>
        <taxon>Eukaryota</taxon>
        <taxon>Fungi</taxon>
        <taxon>Dikarya</taxon>
        <taxon>Basidiomycota</taxon>
        <taxon>Agaricomycotina</taxon>
        <taxon>Agaricomycetes</taxon>
        <taxon>Agaricomycetidae</taxon>
        <taxon>Agaricales</taxon>
        <taxon>Agaricineae</taxon>
        <taxon>Crepidotaceae</taxon>
        <taxon>Crepidotus</taxon>
    </lineage>
</organism>
<keyword evidence="5 8" id="KW-0472">Membrane</keyword>
<comment type="similarity">
    <text evidence="2 6">Belongs to the OXA1/ALB3/YidC family.</text>
</comment>
<dbReference type="GO" id="GO:0032977">
    <property type="term" value="F:membrane insertase activity"/>
    <property type="evidence" value="ECO:0007669"/>
    <property type="project" value="InterPro"/>
</dbReference>
<evidence type="ECO:0000256" key="5">
    <source>
        <dbReference type="ARBA" id="ARBA00023136"/>
    </source>
</evidence>
<feature type="transmembrane region" description="Helical" evidence="8">
    <location>
        <begin position="334"/>
        <end position="359"/>
    </location>
</feature>
<dbReference type="InterPro" id="IPR028055">
    <property type="entry name" value="YidC/Oxa/ALB_C"/>
</dbReference>
<dbReference type="InterPro" id="IPR001708">
    <property type="entry name" value="YidC/ALB3/OXA1/COX18"/>
</dbReference>
<name>A0A9P6EHH9_9AGAR</name>
<comment type="caution">
    <text evidence="10">The sequence shown here is derived from an EMBL/GenBank/DDBJ whole genome shotgun (WGS) entry which is preliminary data.</text>
</comment>
<evidence type="ECO:0000313" key="11">
    <source>
        <dbReference type="Proteomes" id="UP000807306"/>
    </source>
</evidence>
<feature type="transmembrane region" description="Helical" evidence="8">
    <location>
        <begin position="304"/>
        <end position="322"/>
    </location>
</feature>
<feature type="domain" description="Membrane insertase YidC/Oxa/ALB C-terminal" evidence="9">
    <location>
        <begin position="183"/>
        <end position="372"/>
    </location>
</feature>
<dbReference type="OrthoDB" id="2148490at2759"/>
<gene>
    <name evidence="10" type="ORF">CPB83DRAFT_853339</name>
</gene>
<accession>A0A9P6EHH9</accession>
<dbReference type="Pfam" id="PF02096">
    <property type="entry name" value="60KD_IMP"/>
    <property type="match status" value="1"/>
</dbReference>
<keyword evidence="11" id="KW-1185">Reference proteome</keyword>
<evidence type="ECO:0000256" key="7">
    <source>
        <dbReference type="SAM" id="MobiDB-lite"/>
    </source>
</evidence>
<proteinExistence type="inferred from homology"/>
<evidence type="ECO:0000256" key="4">
    <source>
        <dbReference type="ARBA" id="ARBA00022989"/>
    </source>
</evidence>
<protein>
    <submittedName>
        <fullName evidence="10">60Kd inner membrane protein-domain-containing protein</fullName>
    </submittedName>
</protein>
<evidence type="ECO:0000313" key="10">
    <source>
        <dbReference type="EMBL" id="KAF9529162.1"/>
    </source>
</evidence>
<evidence type="ECO:0000256" key="3">
    <source>
        <dbReference type="ARBA" id="ARBA00022692"/>
    </source>
</evidence>
<dbReference type="AlphaFoldDB" id="A0A9P6EHH9"/>
<dbReference type="CDD" id="cd20069">
    <property type="entry name" value="5TM_Oxa1-like"/>
    <property type="match status" value="1"/>
</dbReference>
<sequence>MSLASSVGLSFRCAGLRLPARGARHSALQPLKSNLRTFSSGLQSRHHLIPFRVPTNSRNLSLWSSTKPTSQSASSPITPPETLVDEARTMLTGEISESTSASSLSGTPVEASSEVTPVMPPDVDLALDSIAALDSSSLTDTVLQHAGQLQWGDLSALGLTGYTPAGLIRWSFEVINVTTQLPWFWTIVAGSAFWRLVCVPLTIAATRNAAKLAPHQEAIKALQEKMNKVSTKNPAEKMKIANELSVFYKKHDISPLGAMVGLAQLPITLGLFFAAKGLCDLPLEQLKDSGFAMFPDLTVTDPSLFLPIAMTLAVNTQLMIGARDVASNLKPMMYFFHFLTVPGFFLMKAFPAGLLVSMITTTLLTTIQTIALRIPALRAALKIPPHIPQKAVPGSSPFAQIRELLSQSKPEDVKAKVSQARREAAKVRPSVQTPRLK</sequence>
<evidence type="ECO:0000256" key="2">
    <source>
        <dbReference type="ARBA" id="ARBA00009877"/>
    </source>
</evidence>
<feature type="region of interest" description="Disordered" evidence="7">
    <location>
        <begin position="409"/>
        <end position="437"/>
    </location>
</feature>
<keyword evidence="3 6" id="KW-0812">Transmembrane</keyword>
<dbReference type="PANTHER" id="PTHR12428">
    <property type="entry name" value="OXA1"/>
    <property type="match status" value="1"/>
</dbReference>
<feature type="transmembrane region" description="Helical" evidence="8">
    <location>
        <begin position="183"/>
        <end position="205"/>
    </location>
</feature>
<dbReference type="GO" id="GO:0032979">
    <property type="term" value="P:protein insertion into mitochondrial inner membrane from matrix"/>
    <property type="evidence" value="ECO:0007669"/>
    <property type="project" value="TreeGrafter"/>
</dbReference>